<accession>A0ABW6ZZL5</accession>
<gene>
    <name evidence="2" type="ORF">V5F32_18580</name>
</gene>
<feature type="transmembrane region" description="Helical" evidence="1">
    <location>
        <begin position="295"/>
        <end position="319"/>
    </location>
</feature>
<feature type="transmembrane region" description="Helical" evidence="1">
    <location>
        <begin position="71"/>
        <end position="90"/>
    </location>
</feature>
<sequence>MRSHAASLTAGVLTMLAMGILYLWGVFLLGLEQELSLSRSTLSLVSSAALVTCTCGFLVYDRLLRTLPLQLYLAITFALAAGGHLLFGLLPGYATLLVGYGGMFGLAVGLGYGLALALASRVGDASRGIAISIVVSAFAMSGAALAAAAPWLFSGASTSNAFTRRGAALVLVWALAAVLLRGAPPFPAAQRGEAFPVDLVVRSPLFLQLGLVFFALNYCGLMLVAHGTGLFTAYGAAPGTAALSPVVLNLSYIIGSLLGGRAGEALSPRVLLVSVQTAVAGGVLLLMVVGPSSILALDVGVAILGASFGAAAAFMPVLIGRFWGASQINGLYGVMLLAYGGAGIVAPWASALLFGAFGGYAPALALALAITLAGLLSAARIGAFSRTPVPGG</sequence>
<dbReference type="RefSeq" id="WP_393993857.1">
    <property type="nucleotide sequence ID" value="NZ_JBAFVH010000011.1"/>
</dbReference>
<dbReference type="Proteomes" id="UP001604002">
    <property type="component" value="Unassembled WGS sequence"/>
</dbReference>
<evidence type="ECO:0008006" key="4">
    <source>
        <dbReference type="Google" id="ProtNLM"/>
    </source>
</evidence>
<feature type="transmembrane region" description="Helical" evidence="1">
    <location>
        <begin position="96"/>
        <end position="117"/>
    </location>
</feature>
<feature type="transmembrane region" description="Helical" evidence="1">
    <location>
        <begin position="129"/>
        <end position="153"/>
    </location>
</feature>
<dbReference type="InterPro" id="IPR050327">
    <property type="entry name" value="Proton-linked_MCT"/>
</dbReference>
<dbReference type="InterPro" id="IPR036259">
    <property type="entry name" value="MFS_trans_sf"/>
</dbReference>
<dbReference type="Gene3D" id="1.20.1250.20">
    <property type="entry name" value="MFS general substrate transporter like domains"/>
    <property type="match status" value="1"/>
</dbReference>
<keyword evidence="1" id="KW-0812">Transmembrane</keyword>
<feature type="transmembrane region" description="Helical" evidence="1">
    <location>
        <begin position="165"/>
        <end position="184"/>
    </location>
</feature>
<feature type="transmembrane region" description="Helical" evidence="1">
    <location>
        <begin position="270"/>
        <end position="289"/>
    </location>
</feature>
<feature type="transmembrane region" description="Helical" evidence="1">
    <location>
        <begin position="360"/>
        <end position="379"/>
    </location>
</feature>
<feature type="transmembrane region" description="Helical" evidence="1">
    <location>
        <begin position="205"/>
        <end position="225"/>
    </location>
</feature>
<organism evidence="2 3">
    <name type="scientific">Xanthobacter oligotrophicus</name>
    <dbReference type="NCBI Taxonomy" id="2607286"/>
    <lineage>
        <taxon>Bacteria</taxon>
        <taxon>Pseudomonadati</taxon>
        <taxon>Pseudomonadota</taxon>
        <taxon>Alphaproteobacteria</taxon>
        <taxon>Hyphomicrobiales</taxon>
        <taxon>Xanthobacteraceae</taxon>
        <taxon>Xanthobacter</taxon>
    </lineage>
</organism>
<keyword evidence="1" id="KW-0472">Membrane</keyword>
<feature type="transmembrane region" description="Helical" evidence="1">
    <location>
        <begin position="12"/>
        <end position="31"/>
    </location>
</feature>
<evidence type="ECO:0000313" key="3">
    <source>
        <dbReference type="Proteomes" id="UP001604002"/>
    </source>
</evidence>
<proteinExistence type="predicted"/>
<feature type="transmembrane region" description="Helical" evidence="1">
    <location>
        <begin position="331"/>
        <end position="354"/>
    </location>
</feature>
<feature type="transmembrane region" description="Helical" evidence="1">
    <location>
        <begin position="231"/>
        <end position="258"/>
    </location>
</feature>
<feature type="transmembrane region" description="Helical" evidence="1">
    <location>
        <begin position="37"/>
        <end position="59"/>
    </location>
</feature>
<dbReference type="PANTHER" id="PTHR11360">
    <property type="entry name" value="MONOCARBOXYLATE TRANSPORTER"/>
    <property type="match status" value="1"/>
</dbReference>
<dbReference type="PANTHER" id="PTHR11360:SF284">
    <property type="entry name" value="EG:103B4.3 PROTEIN-RELATED"/>
    <property type="match status" value="1"/>
</dbReference>
<dbReference type="EMBL" id="JBAFVH010000011">
    <property type="protein sequence ID" value="MFG1374190.1"/>
    <property type="molecule type" value="Genomic_DNA"/>
</dbReference>
<keyword evidence="3" id="KW-1185">Reference proteome</keyword>
<comment type="caution">
    <text evidence="2">The sequence shown here is derived from an EMBL/GenBank/DDBJ whole genome shotgun (WGS) entry which is preliminary data.</text>
</comment>
<protein>
    <recommendedName>
        <fullName evidence="4">MFS transporter</fullName>
    </recommendedName>
</protein>
<dbReference type="SUPFAM" id="SSF103473">
    <property type="entry name" value="MFS general substrate transporter"/>
    <property type="match status" value="1"/>
</dbReference>
<reference evidence="2 3" key="1">
    <citation type="submission" date="2024-02" db="EMBL/GenBank/DDBJ databases">
        <title>Expansion and revision of Xanthobacter and proposal of Roseixanthobacter gen. nov.</title>
        <authorList>
            <person name="Soltysiak M.P.M."/>
            <person name="Jalihal A."/>
            <person name="Ory A."/>
            <person name="Chrisophersen C."/>
            <person name="Lee A.D."/>
            <person name="Boulton J."/>
            <person name="Springer M."/>
        </authorList>
    </citation>
    <scope>NUCLEOTIDE SEQUENCE [LARGE SCALE GENOMIC DNA]</scope>
    <source>
        <strain evidence="2 3">23A</strain>
    </source>
</reference>
<name>A0ABW6ZZL5_9HYPH</name>
<evidence type="ECO:0000313" key="2">
    <source>
        <dbReference type="EMBL" id="MFG1374190.1"/>
    </source>
</evidence>
<evidence type="ECO:0000256" key="1">
    <source>
        <dbReference type="SAM" id="Phobius"/>
    </source>
</evidence>
<keyword evidence="1" id="KW-1133">Transmembrane helix</keyword>